<keyword evidence="4" id="KW-1185">Reference proteome</keyword>
<protein>
    <submittedName>
        <fullName evidence="3">SAM-dependent methyltransferase</fullName>
    </submittedName>
</protein>
<dbReference type="HOGENOM" id="CLU_105437_0_0_7"/>
<sequence length="235" mass="27215">MNTYEDSLDFYARIEPLFGFYEAYDELYRVYLKEINRLFKGSQADLKALDFGCGNGKFTSLLSLNFDILGLDKSPKMCEICASKGIKSTTLNLNEIKDKFDLITAVSDVLNYLNPNELADFFTGAYERLNPNGYLIFDLNTEFGFDSVASGSLYIQDNENDLVVDSLFENDELKTKFMYFEKIGDLYKKNEFQITQHYHDFKNKNTNLKQIKKLSIKLFSDSLADKNIYILQKIF</sequence>
<dbReference type="CDD" id="cd02440">
    <property type="entry name" value="AdoMet_MTases"/>
    <property type="match status" value="1"/>
</dbReference>
<feature type="domain" description="Methyltransferase" evidence="2">
    <location>
        <begin position="49"/>
        <end position="133"/>
    </location>
</feature>
<evidence type="ECO:0000313" key="3">
    <source>
        <dbReference type="EMBL" id="AII14568.1"/>
    </source>
</evidence>
<name>A0A076FA23_9BACT</name>
<dbReference type="Proteomes" id="UP000028486">
    <property type="component" value="Chromosome"/>
</dbReference>
<keyword evidence="3" id="KW-0489">Methyltransferase</keyword>
<dbReference type="KEGG" id="caj:CIG1485E_0722"/>
<dbReference type="PATRIC" id="fig|1244531.5.peg.719"/>
<dbReference type="InterPro" id="IPR041698">
    <property type="entry name" value="Methyltransf_25"/>
</dbReference>
<dbReference type="RefSeq" id="WP_197408336.1">
    <property type="nucleotide sequence ID" value="NZ_CP009043.1"/>
</dbReference>
<dbReference type="InterPro" id="IPR029063">
    <property type="entry name" value="SAM-dependent_MTases_sf"/>
</dbReference>
<dbReference type="eggNOG" id="COG4976">
    <property type="taxonomic scope" value="Bacteria"/>
</dbReference>
<keyword evidence="1 3" id="KW-0808">Transferase</keyword>
<gene>
    <name evidence="3" type="ORF">CIG1485E_0722</name>
</gene>
<dbReference type="SUPFAM" id="SSF53335">
    <property type="entry name" value="S-adenosyl-L-methionine-dependent methyltransferases"/>
    <property type="match status" value="1"/>
</dbReference>
<dbReference type="PANTHER" id="PTHR43861">
    <property type="entry name" value="TRANS-ACONITATE 2-METHYLTRANSFERASE-RELATED"/>
    <property type="match status" value="1"/>
</dbReference>
<organism evidence="3 4">
    <name type="scientific">Campylobacter iguaniorum</name>
    <dbReference type="NCBI Taxonomy" id="1244531"/>
    <lineage>
        <taxon>Bacteria</taxon>
        <taxon>Pseudomonadati</taxon>
        <taxon>Campylobacterota</taxon>
        <taxon>Epsilonproteobacteria</taxon>
        <taxon>Campylobacterales</taxon>
        <taxon>Campylobacteraceae</taxon>
        <taxon>Campylobacter</taxon>
    </lineage>
</organism>
<dbReference type="STRING" id="1244531.CIG2463D_0723"/>
<dbReference type="Gene3D" id="3.40.50.150">
    <property type="entry name" value="Vaccinia Virus protein VP39"/>
    <property type="match status" value="1"/>
</dbReference>
<evidence type="ECO:0000256" key="1">
    <source>
        <dbReference type="ARBA" id="ARBA00022679"/>
    </source>
</evidence>
<accession>A0A076FA23</accession>
<dbReference type="Pfam" id="PF13649">
    <property type="entry name" value="Methyltransf_25"/>
    <property type="match status" value="1"/>
</dbReference>
<dbReference type="Gene3D" id="2.20.25.110">
    <property type="entry name" value="S-adenosyl-L-methionine-dependent methyltransferases"/>
    <property type="match status" value="1"/>
</dbReference>
<dbReference type="GO" id="GO:0032259">
    <property type="term" value="P:methylation"/>
    <property type="evidence" value="ECO:0007669"/>
    <property type="project" value="UniProtKB-KW"/>
</dbReference>
<dbReference type="GO" id="GO:0008168">
    <property type="term" value="F:methyltransferase activity"/>
    <property type="evidence" value="ECO:0007669"/>
    <property type="project" value="UniProtKB-KW"/>
</dbReference>
<dbReference type="AlphaFoldDB" id="A0A076FA23"/>
<proteinExistence type="predicted"/>
<evidence type="ECO:0000313" key="4">
    <source>
        <dbReference type="Proteomes" id="UP000028486"/>
    </source>
</evidence>
<dbReference type="EMBL" id="CP009043">
    <property type="protein sequence ID" value="AII14568.1"/>
    <property type="molecule type" value="Genomic_DNA"/>
</dbReference>
<reference evidence="4" key="1">
    <citation type="journal article" date="2014" name="Genome Announc.">
        <title>Complete Genome Sequence of Campylobacter iguaniorum Strain 1485ET, Isolated from a Bearded Dragon (Pogona vitticeps).</title>
        <authorList>
            <person name="Gilbert M.J."/>
            <person name="Miller W.G."/>
            <person name="Yee E."/>
            <person name="Kik M."/>
            <person name="Wagenaar J.A."/>
            <person name="Duim B."/>
        </authorList>
    </citation>
    <scope>NUCLEOTIDE SEQUENCE [LARGE SCALE GENOMIC DNA]</scope>
    <source>
        <strain evidence="4">1485E</strain>
    </source>
</reference>
<evidence type="ECO:0000259" key="2">
    <source>
        <dbReference type="Pfam" id="PF13649"/>
    </source>
</evidence>